<reference evidence="1" key="1">
    <citation type="submission" date="2021-06" db="EMBL/GenBank/DDBJ databases">
        <authorList>
            <person name="Kallberg Y."/>
            <person name="Tangrot J."/>
            <person name="Rosling A."/>
        </authorList>
    </citation>
    <scope>NUCLEOTIDE SEQUENCE</scope>
    <source>
        <strain evidence="1">28 12/20/2015</strain>
    </source>
</reference>
<dbReference type="Proteomes" id="UP000789366">
    <property type="component" value="Unassembled WGS sequence"/>
</dbReference>
<keyword evidence="2" id="KW-1185">Reference proteome</keyword>
<evidence type="ECO:0000313" key="1">
    <source>
        <dbReference type="EMBL" id="CAG8523274.1"/>
    </source>
</evidence>
<protein>
    <submittedName>
        <fullName evidence="1">16466_t:CDS:1</fullName>
    </submittedName>
</protein>
<sequence length="89" mass="10598">IQWVEVKKWYIDFEEDCPGRLSLHTQFLKYDAPLIGALLLFSIIMGFICFKLYQQFGWNIYKKIGADLSMQEDGLFDESQYKRFSIEDD</sequence>
<comment type="caution">
    <text evidence="1">The sequence shown here is derived from an EMBL/GenBank/DDBJ whole genome shotgun (WGS) entry which is preliminary data.</text>
</comment>
<proteinExistence type="predicted"/>
<organism evidence="1 2">
    <name type="scientific">Cetraspora pellucida</name>
    <dbReference type="NCBI Taxonomy" id="1433469"/>
    <lineage>
        <taxon>Eukaryota</taxon>
        <taxon>Fungi</taxon>
        <taxon>Fungi incertae sedis</taxon>
        <taxon>Mucoromycota</taxon>
        <taxon>Glomeromycotina</taxon>
        <taxon>Glomeromycetes</taxon>
        <taxon>Diversisporales</taxon>
        <taxon>Gigasporaceae</taxon>
        <taxon>Cetraspora</taxon>
    </lineage>
</organism>
<dbReference type="EMBL" id="CAJVPW010003392">
    <property type="protein sequence ID" value="CAG8523274.1"/>
    <property type="molecule type" value="Genomic_DNA"/>
</dbReference>
<name>A0ACA9LDQ3_9GLOM</name>
<evidence type="ECO:0000313" key="2">
    <source>
        <dbReference type="Proteomes" id="UP000789366"/>
    </source>
</evidence>
<accession>A0ACA9LDQ3</accession>
<feature type="non-terminal residue" evidence="1">
    <location>
        <position position="1"/>
    </location>
</feature>
<gene>
    <name evidence="1" type="ORF">SPELUC_LOCUS4032</name>
</gene>